<dbReference type="AlphaFoldDB" id="A0A7V1LJI1"/>
<dbReference type="InterPro" id="IPR036280">
    <property type="entry name" value="Multihaem_cyt_sf"/>
</dbReference>
<keyword evidence="8" id="KW-0408">Iron</keyword>
<keyword evidence="9" id="KW-0472">Membrane</keyword>
<dbReference type="EMBL" id="DRLD01000014">
    <property type="protein sequence ID" value="HED09124.1"/>
    <property type="molecule type" value="Genomic_DNA"/>
</dbReference>
<dbReference type="Gene3D" id="1.10.1130.10">
    <property type="entry name" value="Flavocytochrome C3, Chain A"/>
    <property type="match status" value="2"/>
</dbReference>
<dbReference type="GO" id="GO:0016491">
    <property type="term" value="F:oxidoreductase activity"/>
    <property type="evidence" value="ECO:0007669"/>
    <property type="project" value="TreeGrafter"/>
</dbReference>
<evidence type="ECO:0000259" key="10">
    <source>
        <dbReference type="Pfam" id="PF14537"/>
    </source>
</evidence>
<evidence type="ECO:0000256" key="4">
    <source>
        <dbReference type="ARBA" id="ARBA00022617"/>
    </source>
</evidence>
<feature type="transmembrane region" description="Helical" evidence="9">
    <location>
        <begin position="422"/>
        <end position="439"/>
    </location>
</feature>
<protein>
    <recommendedName>
        <fullName evidence="10">Tetrahaem cytochrome domain-containing protein</fullName>
    </recommendedName>
</protein>
<keyword evidence="5" id="KW-0479">Metal-binding</keyword>
<dbReference type="InterPro" id="IPR012286">
    <property type="entry name" value="Tetrahaem_cytochrome"/>
</dbReference>
<accession>A0A7V1LJI1</accession>
<comment type="cofactor">
    <cofactor evidence="1">
        <name>heme c</name>
        <dbReference type="ChEBI" id="CHEBI:61717"/>
    </cofactor>
</comment>
<dbReference type="SUPFAM" id="SSF48695">
    <property type="entry name" value="Multiheme cytochromes"/>
    <property type="match status" value="2"/>
</dbReference>
<dbReference type="InterPro" id="IPR051829">
    <property type="entry name" value="Multiheme_Cytochr_ET"/>
</dbReference>
<evidence type="ECO:0000313" key="11">
    <source>
        <dbReference type="EMBL" id="HED09124.1"/>
    </source>
</evidence>
<comment type="caution">
    <text evidence="11">The sequence shown here is derived from an EMBL/GenBank/DDBJ whole genome shotgun (WGS) entry which is preliminary data.</text>
</comment>
<dbReference type="GO" id="GO:0030313">
    <property type="term" value="C:cell envelope"/>
    <property type="evidence" value="ECO:0007669"/>
    <property type="project" value="UniProtKB-SubCell"/>
</dbReference>
<evidence type="ECO:0000256" key="9">
    <source>
        <dbReference type="SAM" id="Phobius"/>
    </source>
</evidence>
<reference evidence="11" key="1">
    <citation type="journal article" date="2020" name="mSystems">
        <title>Genome- and Community-Level Interaction Insights into Carbon Utilization and Element Cycling Functions of Hydrothermarchaeota in Hydrothermal Sediment.</title>
        <authorList>
            <person name="Zhou Z."/>
            <person name="Liu Y."/>
            <person name="Xu W."/>
            <person name="Pan J."/>
            <person name="Luo Z.H."/>
            <person name="Li M."/>
        </authorList>
    </citation>
    <scope>NUCLEOTIDE SEQUENCE [LARGE SCALE GENOMIC DNA]</scope>
    <source>
        <strain evidence="11">HyVt-456</strain>
    </source>
</reference>
<evidence type="ECO:0000256" key="2">
    <source>
        <dbReference type="ARBA" id="ARBA00004196"/>
    </source>
</evidence>
<dbReference type="Proteomes" id="UP000886005">
    <property type="component" value="Unassembled WGS sequence"/>
</dbReference>
<evidence type="ECO:0000256" key="7">
    <source>
        <dbReference type="ARBA" id="ARBA00022982"/>
    </source>
</evidence>
<dbReference type="PANTHER" id="PTHR35038:SF8">
    <property type="entry name" value="C-TYPE POLYHEME CYTOCHROME OMCC"/>
    <property type="match status" value="1"/>
</dbReference>
<dbReference type="PANTHER" id="PTHR35038">
    <property type="entry name" value="DISSIMILATORY SULFITE REDUCTASE SIRA"/>
    <property type="match status" value="1"/>
</dbReference>
<organism evidence="11">
    <name type="scientific">Caldithrix abyssi</name>
    <dbReference type="NCBI Taxonomy" id="187145"/>
    <lineage>
        <taxon>Bacteria</taxon>
        <taxon>Pseudomonadati</taxon>
        <taxon>Calditrichota</taxon>
        <taxon>Calditrichia</taxon>
        <taxon>Calditrichales</taxon>
        <taxon>Calditrichaceae</taxon>
        <taxon>Caldithrix</taxon>
    </lineage>
</organism>
<keyword evidence="4" id="KW-0349">Heme</keyword>
<feature type="domain" description="Tetrahaem cytochrome" evidence="10">
    <location>
        <begin position="84"/>
        <end position="204"/>
    </location>
</feature>
<comment type="subcellular location">
    <subcellularLocation>
        <location evidence="2">Cell envelope</location>
    </subcellularLocation>
</comment>
<evidence type="ECO:0000256" key="3">
    <source>
        <dbReference type="ARBA" id="ARBA00022448"/>
    </source>
</evidence>
<keyword evidence="3" id="KW-0813">Transport</keyword>
<evidence type="ECO:0000256" key="6">
    <source>
        <dbReference type="ARBA" id="ARBA00022729"/>
    </source>
</evidence>
<keyword evidence="9" id="KW-1133">Transmembrane helix</keyword>
<proteinExistence type="predicted"/>
<dbReference type="Pfam" id="PF14537">
    <property type="entry name" value="Cytochrom_c3_2"/>
    <property type="match status" value="1"/>
</dbReference>
<keyword evidence="9" id="KW-0812">Transmembrane</keyword>
<keyword evidence="7" id="KW-0249">Electron transport</keyword>
<gene>
    <name evidence="11" type="ORF">ENJ10_00410</name>
</gene>
<sequence length="455" mass="50338">MRSAGHRLHSGHDRHWLFILTGKTDMKNQNHASFLCLAAMAVLVLWAAGLRAAEDDPPLSETDQCLSCHLDDDVMPQDYGEHDIHMQKGLSCAGCHGGDPANDDMDDSMSPAAGYVGIPDKKDIPRFCGKCHSDIDFMRQYQPAIQTDQAEQYGHSVHGEKLMRGDTSVAVCTSCHSGHNIMPASDPRSTVYALNVPETCNKCHGDAQYMKKYDIPTDQYEKFKKSVHGQALLEEQDTGAPACNDCHGNHGAMPPGITSISHVCGTCHINNMEYFAGTKMAAGFKKKKLHGCEECHGNHEVPKPSDKMIGDDKSSVCAQCHESGDKGFLTARVLRTRLDTLAAAYRKASVMKERVNRLGMDDLDIEFILQEAKQSLTKARTMIHTFDTLKVSALTTEGLVKNQQAIREARVQIEAYYIRRKGLGASTFIITLLIVALYLKIREIERRQKSTTGEV</sequence>
<evidence type="ECO:0000256" key="8">
    <source>
        <dbReference type="ARBA" id="ARBA00023004"/>
    </source>
</evidence>
<evidence type="ECO:0000256" key="5">
    <source>
        <dbReference type="ARBA" id="ARBA00022723"/>
    </source>
</evidence>
<dbReference type="GO" id="GO:0046872">
    <property type="term" value="F:metal ion binding"/>
    <property type="evidence" value="ECO:0007669"/>
    <property type="project" value="UniProtKB-KW"/>
</dbReference>
<name>A0A7V1LJI1_CALAY</name>
<keyword evidence="6" id="KW-0732">Signal</keyword>
<evidence type="ECO:0000256" key="1">
    <source>
        <dbReference type="ARBA" id="ARBA00001926"/>
    </source>
</evidence>